<feature type="region of interest" description="Disordered" evidence="1">
    <location>
        <begin position="338"/>
        <end position="357"/>
    </location>
</feature>
<feature type="compositionally biased region" description="Low complexity" evidence="1">
    <location>
        <begin position="346"/>
        <end position="357"/>
    </location>
</feature>
<keyword evidence="3" id="KW-0675">Receptor</keyword>
<dbReference type="EMBL" id="VCJR02000002">
    <property type="protein sequence ID" value="NHK28542.1"/>
    <property type="molecule type" value="Genomic_DNA"/>
</dbReference>
<reference evidence="2" key="3">
    <citation type="submission" date="2020-09" db="EMBL/GenBank/DDBJ databases">
        <authorList>
            <person name="Sun Q."/>
            <person name="Zhou Y."/>
        </authorList>
    </citation>
    <scope>NUCLEOTIDE SEQUENCE</scope>
    <source>
        <strain evidence="2">CGMCC 1.14984</strain>
    </source>
</reference>
<dbReference type="Proteomes" id="UP000621856">
    <property type="component" value="Unassembled WGS sequence"/>
</dbReference>
<evidence type="ECO:0000313" key="2">
    <source>
        <dbReference type="EMBL" id="GGH98790.1"/>
    </source>
</evidence>
<dbReference type="SUPFAM" id="SSF56935">
    <property type="entry name" value="Porins"/>
    <property type="match status" value="1"/>
</dbReference>
<protein>
    <submittedName>
        <fullName evidence="3">TonB-dependent receptor</fullName>
    </submittedName>
</protein>
<reference evidence="2" key="1">
    <citation type="journal article" date="2014" name="Int. J. Syst. Evol. Microbiol.">
        <title>Complete genome sequence of Corynebacterium casei LMG S-19264T (=DSM 44701T), isolated from a smear-ripened cheese.</title>
        <authorList>
            <consortium name="US DOE Joint Genome Institute (JGI-PGF)"/>
            <person name="Walter F."/>
            <person name="Albersmeier A."/>
            <person name="Kalinowski J."/>
            <person name="Ruckert C."/>
        </authorList>
    </citation>
    <scope>NUCLEOTIDE SEQUENCE</scope>
    <source>
        <strain evidence="2">CGMCC 1.14984</strain>
    </source>
</reference>
<sequence length="737" mass="79761">MFIDLPPQPVLYAQSDVQVEEDDQPVDQIVITAKRITAPKVEDFEAVVSMGQQEIDLFAFDTVEEAVEEALSLANATGERITLVNGKPGMNPRVFNKFPAEAIEKIDVLPPEAAGPLGYPANATVINIILKDQYHALTVNAGVTVPSNGLNTEGEGDFSDARTRGSRLILIDGEVNARSGFTEAESLDCDSDDASPDCADDAAFRSALAETTSYELGVAVSDFVGEYAVSGFVRASQEETTDRLGLTVPETGDGVPIVRDADSNSLSAGVNVVREFNEIRLTGESEISRSQDSGVTEDSVFPQAEYDRETTTFSSALEVAMPVFRIPAGQVRANGKVRYENRETDSTSGSGDSFSVSNETTGVDAGLYIPLTKQSEDRGPWGSSGLNLRAFGTQESNSDGSSGVEATLRLRPSDKYSISIKAGSEDSAPDFNLLDDATRESPNSRFYDYATGETVQVTTINGGNPGLLPEKKDTMEVELVLTPKQDRSLFARFRYNSERSKDLVQETLPIGPFTEDAFPDRFFRDDMNQLISVDRSPVNIAEGRKDTLQTFAMIRKVIADEQAGPGGRGRGGRGGGGGDWNALPESGKLLRAFVYHTWTMTNELKLNDGQSFLPAVLVEGGSADPEHRAGFNLRAANSTLAGNMGLYWQSSRDSTQGGAVNGLRYASFTSMNAGLDINLEKPLGQTFKSTRLTLEANNILDERGEVTDENGDVPPGFDPKLRSPIARTFEIKLRRQF</sequence>
<accession>A0A8J3A4Y1</accession>
<evidence type="ECO:0000313" key="4">
    <source>
        <dbReference type="Proteomes" id="UP000621856"/>
    </source>
</evidence>
<keyword evidence="5" id="KW-1185">Reference proteome</keyword>
<organism evidence="2 4">
    <name type="scientific">Aquisalinus luteolus</name>
    <dbReference type="NCBI Taxonomy" id="1566827"/>
    <lineage>
        <taxon>Bacteria</taxon>
        <taxon>Pseudomonadati</taxon>
        <taxon>Pseudomonadota</taxon>
        <taxon>Alphaproteobacteria</taxon>
        <taxon>Parvularculales</taxon>
        <taxon>Parvularculaceae</taxon>
        <taxon>Aquisalinus</taxon>
    </lineage>
</organism>
<name>A0A8J3A4Y1_9PROT</name>
<evidence type="ECO:0000256" key="1">
    <source>
        <dbReference type="SAM" id="MobiDB-lite"/>
    </source>
</evidence>
<evidence type="ECO:0000313" key="3">
    <source>
        <dbReference type="EMBL" id="NHK28542.1"/>
    </source>
</evidence>
<evidence type="ECO:0000313" key="5">
    <source>
        <dbReference type="Proteomes" id="UP000818603"/>
    </source>
</evidence>
<dbReference type="RefSeq" id="WP_155140627.1">
    <property type="nucleotide sequence ID" value="NZ_BMGZ01000002.1"/>
</dbReference>
<dbReference type="EMBL" id="BMGZ01000002">
    <property type="protein sequence ID" value="GGH98790.1"/>
    <property type="molecule type" value="Genomic_DNA"/>
</dbReference>
<comment type="caution">
    <text evidence="2">The sequence shown here is derived from an EMBL/GenBank/DDBJ whole genome shotgun (WGS) entry which is preliminary data.</text>
</comment>
<reference evidence="3 5" key="2">
    <citation type="submission" date="2020-02" db="EMBL/GenBank/DDBJ databases">
        <title>Genome sequence of Parvularcula flava strain NH6-79.</title>
        <authorList>
            <person name="Abdul Karim M.H."/>
            <person name="Lam M.Q."/>
            <person name="Chen S.J."/>
            <person name="Yahya A."/>
            <person name="Shahir S."/>
            <person name="Shamsir M.S."/>
            <person name="Chong C.S."/>
        </authorList>
    </citation>
    <scope>NUCLEOTIDE SEQUENCE [LARGE SCALE GENOMIC DNA]</scope>
    <source>
        <strain evidence="3 5">NH6-79</strain>
    </source>
</reference>
<dbReference type="AlphaFoldDB" id="A0A8J3A4Y1"/>
<proteinExistence type="predicted"/>
<dbReference type="Proteomes" id="UP000818603">
    <property type="component" value="Unassembled WGS sequence"/>
</dbReference>
<gene>
    <name evidence="3" type="ORF">FF098_011545</name>
    <name evidence="2" type="ORF">GCM10011355_23210</name>
</gene>